<sequence length="176" mass="20053">MTMRLPLSKEDNFATITSVYAPTMTNPDENKEAFYNQLASVLSGIPHTYKLLLIGGFNAKIGKENDKWPLVMGTHRRMAKESATFGQLRQRLWNNHHVSMPVKGKIYRATVLSTLVYMEPRPGQCTADRLPRQVLYPQRLLVTEREGALVSGSKKPEDERHKDRLMDITVTAQKIN</sequence>
<gene>
    <name evidence="1" type="ORF">NP493_1535g01003</name>
</gene>
<evidence type="ECO:0000313" key="1">
    <source>
        <dbReference type="EMBL" id="KAK2162155.1"/>
    </source>
</evidence>
<dbReference type="Proteomes" id="UP001209878">
    <property type="component" value="Unassembled WGS sequence"/>
</dbReference>
<keyword evidence="2" id="KW-1185">Reference proteome</keyword>
<evidence type="ECO:0000313" key="2">
    <source>
        <dbReference type="Proteomes" id="UP001209878"/>
    </source>
</evidence>
<protein>
    <submittedName>
        <fullName evidence="1">Uncharacterized protein</fullName>
    </submittedName>
</protein>
<dbReference type="AlphaFoldDB" id="A0AAD9K0J2"/>
<name>A0AAD9K0J2_RIDPI</name>
<dbReference type="Gene3D" id="3.60.10.10">
    <property type="entry name" value="Endonuclease/exonuclease/phosphatase"/>
    <property type="match status" value="1"/>
</dbReference>
<organism evidence="1 2">
    <name type="scientific">Ridgeia piscesae</name>
    <name type="common">Tubeworm</name>
    <dbReference type="NCBI Taxonomy" id="27915"/>
    <lineage>
        <taxon>Eukaryota</taxon>
        <taxon>Metazoa</taxon>
        <taxon>Spiralia</taxon>
        <taxon>Lophotrochozoa</taxon>
        <taxon>Annelida</taxon>
        <taxon>Polychaeta</taxon>
        <taxon>Sedentaria</taxon>
        <taxon>Canalipalpata</taxon>
        <taxon>Sabellida</taxon>
        <taxon>Siboglinidae</taxon>
        <taxon>Ridgeia</taxon>
    </lineage>
</organism>
<comment type="caution">
    <text evidence="1">The sequence shown here is derived from an EMBL/GenBank/DDBJ whole genome shotgun (WGS) entry which is preliminary data.</text>
</comment>
<reference evidence="1" key="1">
    <citation type="journal article" date="2023" name="Mol. Biol. Evol.">
        <title>Third-Generation Sequencing Reveals the Adaptive Role of the Epigenome in Three Deep-Sea Polychaetes.</title>
        <authorList>
            <person name="Perez M."/>
            <person name="Aroh O."/>
            <person name="Sun Y."/>
            <person name="Lan Y."/>
            <person name="Juniper S.K."/>
            <person name="Young C.R."/>
            <person name="Angers B."/>
            <person name="Qian P.Y."/>
        </authorList>
    </citation>
    <scope>NUCLEOTIDE SEQUENCE</scope>
    <source>
        <strain evidence="1">R07B-5</strain>
    </source>
</reference>
<accession>A0AAD9K0J2</accession>
<proteinExistence type="predicted"/>
<dbReference type="InterPro" id="IPR036691">
    <property type="entry name" value="Endo/exonu/phosph_ase_sf"/>
</dbReference>
<dbReference type="EMBL" id="JAODUO010001536">
    <property type="protein sequence ID" value="KAK2162155.1"/>
    <property type="molecule type" value="Genomic_DNA"/>
</dbReference>